<feature type="domain" description="Peptidase C39" evidence="1">
    <location>
        <begin position="46"/>
        <end position="173"/>
    </location>
</feature>
<evidence type="ECO:0000259" key="1">
    <source>
        <dbReference type="PROSITE" id="PS50990"/>
    </source>
</evidence>
<sequence length="218" mass="23481">MVMALGALLGMASLLRGDPGRAMGVDPLSWRPSGETEARFLGIVRQSEDHSCGYAAVATVLASLGHPVSERELMDGTGPGARLRPASVADLIRVFERHGVRAHAVRSSWEQLRSYFARFTRPAVALVDHGRRHFTVLLAADADAVYLADPSLGHRVLSPTRFRAGWTGVLVLVDPGGRLGSSGSGSETAVVEALRQMRKRHRLLMRWPVGDGWAGGGR</sequence>
<dbReference type="Gene3D" id="3.90.70.10">
    <property type="entry name" value="Cysteine proteinases"/>
    <property type="match status" value="1"/>
</dbReference>
<dbReference type="PROSITE" id="PS50990">
    <property type="entry name" value="PEPTIDASE_C39"/>
    <property type="match status" value="1"/>
</dbReference>
<reference evidence="2 3" key="1">
    <citation type="journal article" date="2024" name="Front. Microbiol.">
        <title>Novel thermophilic genera Geochorda gen. nov. and Carboxydochorda gen. nov. from the deep terrestrial subsurface reveal the ecophysiological diversity in the class Limnochordia.</title>
        <authorList>
            <person name="Karnachuk O.V."/>
            <person name="Lukina A.P."/>
            <person name="Avakyan M.R."/>
            <person name="Kadnikov V.V."/>
            <person name="Begmatov S."/>
            <person name="Beletsky A.V."/>
            <person name="Vlasova K.G."/>
            <person name="Novikov A.A."/>
            <person name="Shcherbakova V.A."/>
            <person name="Mardanov A.V."/>
            <person name="Ravin N.V."/>
        </authorList>
    </citation>
    <scope>NUCLEOTIDE SEQUENCE [LARGE SCALE GENOMIC DNA]</scope>
    <source>
        <strain evidence="2 3">L945</strain>
    </source>
</reference>
<protein>
    <submittedName>
        <fullName evidence="2">Cysteine peptidase family C39 domain-containing protein</fullName>
    </submittedName>
</protein>
<keyword evidence="3" id="KW-1185">Reference proteome</keyword>
<proteinExistence type="predicted"/>
<dbReference type="InterPro" id="IPR005074">
    <property type="entry name" value="Peptidase_C39"/>
</dbReference>
<dbReference type="EMBL" id="CP141615">
    <property type="protein sequence ID" value="WRP17242.1"/>
    <property type="molecule type" value="Genomic_DNA"/>
</dbReference>
<evidence type="ECO:0000313" key="3">
    <source>
        <dbReference type="Proteomes" id="UP001332192"/>
    </source>
</evidence>
<dbReference type="RefSeq" id="WP_324716514.1">
    <property type="nucleotide sequence ID" value="NZ_CP141615.1"/>
</dbReference>
<name>A0ABZ1BYV0_9FIRM</name>
<dbReference type="Proteomes" id="UP001332192">
    <property type="component" value="Chromosome"/>
</dbReference>
<evidence type="ECO:0000313" key="2">
    <source>
        <dbReference type="EMBL" id="WRP17242.1"/>
    </source>
</evidence>
<accession>A0ABZ1BYV0</accession>
<organism evidence="2 3">
    <name type="scientific">Carboxydichorda subterranea</name>
    <dbReference type="NCBI Taxonomy" id="3109565"/>
    <lineage>
        <taxon>Bacteria</taxon>
        <taxon>Bacillati</taxon>
        <taxon>Bacillota</taxon>
        <taxon>Limnochordia</taxon>
        <taxon>Limnochordales</taxon>
        <taxon>Geochordaceae</taxon>
        <taxon>Carboxydichorda</taxon>
    </lineage>
</organism>
<dbReference type="Pfam" id="PF03412">
    <property type="entry name" value="Peptidase_C39"/>
    <property type="match status" value="1"/>
</dbReference>
<gene>
    <name evidence="2" type="ORF">U7230_14350</name>
</gene>